<evidence type="ECO:0000313" key="3">
    <source>
        <dbReference type="EMBL" id="MBD3847966.1"/>
    </source>
</evidence>
<protein>
    <recommendedName>
        <fullName evidence="5">DUF1254 domain-containing protein</fullName>
    </recommendedName>
</protein>
<name>A0A927EES5_9HYPH</name>
<sequence>MSALDPTAAPLPDEARPGKAPRPAPAPRSWPERLRSAAMRLALTTLAGLMLAAIVHIVTILLIPVLSQRDAAHAYRNLGSEGHVEIVPPAGNASGLPPLQEADPNAVTAICGYDLSAGPMRVVAHIGTLPLGLTLHRQGGGVIYAITDRAAIRGVLEFLVMTEAQYDERVANDEEGETSRELRVVSDTAQGLIVARVLAKRPSDRADAEALATGIQCGMAN</sequence>
<keyword evidence="2" id="KW-0472">Membrane</keyword>
<dbReference type="AlphaFoldDB" id="A0A927EES5"/>
<feature type="transmembrane region" description="Helical" evidence="2">
    <location>
        <begin position="41"/>
        <end position="66"/>
    </location>
</feature>
<organism evidence="3 4">
    <name type="scientific">Bosea spartocytisi</name>
    <dbReference type="NCBI Taxonomy" id="2773451"/>
    <lineage>
        <taxon>Bacteria</taxon>
        <taxon>Pseudomonadati</taxon>
        <taxon>Pseudomonadota</taxon>
        <taxon>Alphaproteobacteria</taxon>
        <taxon>Hyphomicrobiales</taxon>
        <taxon>Boseaceae</taxon>
        <taxon>Bosea</taxon>
    </lineage>
</organism>
<reference evidence="3" key="1">
    <citation type="submission" date="2020-09" db="EMBL/GenBank/DDBJ databases">
        <title>Bosea spartocytisi sp. nov. a root nodule endophyte of Spartocytisus supranubius in the high mountain ecosystem fo the Teide National Park (Canary Islands, Spain).</title>
        <authorList>
            <person name="Pulido-Suarez L."/>
            <person name="Peix A."/>
            <person name="Igual J.M."/>
            <person name="Socas-Perez N."/>
            <person name="Velazquez E."/>
            <person name="Flores-Felix J.D."/>
            <person name="Leon-Barrios M."/>
        </authorList>
    </citation>
    <scope>NUCLEOTIDE SEQUENCE</scope>
    <source>
        <strain evidence="3">SSUT16</strain>
    </source>
</reference>
<evidence type="ECO:0000313" key="4">
    <source>
        <dbReference type="Proteomes" id="UP000619295"/>
    </source>
</evidence>
<evidence type="ECO:0008006" key="5">
    <source>
        <dbReference type="Google" id="ProtNLM"/>
    </source>
</evidence>
<proteinExistence type="predicted"/>
<gene>
    <name evidence="3" type="ORF">IED13_19880</name>
</gene>
<dbReference type="EMBL" id="JACXWY010000014">
    <property type="protein sequence ID" value="MBD3847966.1"/>
    <property type="molecule type" value="Genomic_DNA"/>
</dbReference>
<comment type="caution">
    <text evidence="3">The sequence shown here is derived from an EMBL/GenBank/DDBJ whole genome shotgun (WGS) entry which is preliminary data.</text>
</comment>
<dbReference type="Proteomes" id="UP000619295">
    <property type="component" value="Unassembled WGS sequence"/>
</dbReference>
<evidence type="ECO:0000256" key="1">
    <source>
        <dbReference type="SAM" id="MobiDB-lite"/>
    </source>
</evidence>
<keyword evidence="2" id="KW-1133">Transmembrane helix</keyword>
<evidence type="ECO:0000256" key="2">
    <source>
        <dbReference type="SAM" id="Phobius"/>
    </source>
</evidence>
<keyword evidence="2" id="KW-0812">Transmembrane</keyword>
<feature type="region of interest" description="Disordered" evidence="1">
    <location>
        <begin position="1"/>
        <end position="31"/>
    </location>
</feature>
<dbReference type="RefSeq" id="WP_191125207.1">
    <property type="nucleotide sequence ID" value="NZ_JACXWY010000014.1"/>
</dbReference>
<keyword evidence="4" id="KW-1185">Reference proteome</keyword>
<accession>A0A927EES5</accession>